<name>A0A3F2ZEG4_PHLPP</name>
<feature type="transmembrane region" description="Helical" evidence="8">
    <location>
        <begin position="178"/>
        <end position="203"/>
    </location>
</feature>
<protein>
    <recommendedName>
        <fullName evidence="8">Gustatory receptor</fullName>
    </recommendedName>
</protein>
<feature type="transmembrane region" description="Helical" evidence="8">
    <location>
        <begin position="85"/>
        <end position="108"/>
    </location>
</feature>
<proteinExistence type="inferred from homology"/>
<dbReference type="GO" id="GO:0007165">
    <property type="term" value="P:signal transduction"/>
    <property type="evidence" value="ECO:0007669"/>
    <property type="project" value="UniProtKB-KW"/>
</dbReference>
<reference evidence="9" key="1">
    <citation type="submission" date="2022-08" db="UniProtKB">
        <authorList>
            <consortium name="EnsemblMetazoa"/>
        </authorList>
    </citation>
    <scope>IDENTIFICATION</scope>
    <source>
        <strain evidence="9">Israel</strain>
    </source>
</reference>
<evidence type="ECO:0000256" key="8">
    <source>
        <dbReference type="RuleBase" id="RU363108"/>
    </source>
</evidence>
<feature type="transmembrane region" description="Helical" evidence="8">
    <location>
        <begin position="143"/>
        <end position="166"/>
    </location>
</feature>
<keyword evidence="3 8" id="KW-0812">Transmembrane</keyword>
<evidence type="ECO:0000256" key="1">
    <source>
        <dbReference type="ARBA" id="ARBA00004651"/>
    </source>
</evidence>
<dbReference type="GO" id="GO:0050909">
    <property type="term" value="P:sensory perception of taste"/>
    <property type="evidence" value="ECO:0007669"/>
    <property type="project" value="InterPro"/>
</dbReference>
<feature type="transmembrane region" description="Helical" evidence="8">
    <location>
        <begin position="260"/>
        <end position="280"/>
    </location>
</feature>
<dbReference type="GO" id="GO:0030425">
    <property type="term" value="C:dendrite"/>
    <property type="evidence" value="ECO:0007669"/>
    <property type="project" value="TreeGrafter"/>
</dbReference>
<feature type="transmembrane region" description="Helical" evidence="8">
    <location>
        <begin position="300"/>
        <end position="322"/>
    </location>
</feature>
<dbReference type="PANTHER" id="PTHR21143:SF104">
    <property type="entry name" value="GUSTATORY RECEPTOR 8A-RELATED"/>
    <property type="match status" value="1"/>
</dbReference>
<dbReference type="AlphaFoldDB" id="A0A3F2ZEG4"/>
<evidence type="ECO:0000256" key="5">
    <source>
        <dbReference type="ARBA" id="ARBA00023136"/>
    </source>
</evidence>
<evidence type="ECO:0000256" key="6">
    <source>
        <dbReference type="ARBA" id="ARBA00023170"/>
    </source>
</evidence>
<comment type="similarity">
    <text evidence="8">Belongs to the insect chemoreceptor superfamily. Gustatory receptor (GR) family.</text>
</comment>
<dbReference type="VEuPathDB" id="VectorBase:PPAI013219"/>
<dbReference type="PANTHER" id="PTHR21143">
    <property type="entry name" value="INVERTEBRATE GUSTATORY RECEPTOR"/>
    <property type="match status" value="1"/>
</dbReference>
<feature type="transmembrane region" description="Helical" evidence="8">
    <location>
        <begin position="15"/>
        <end position="33"/>
    </location>
</feature>
<sequence>MVFFPMGKIENFYDVVYPYYIVSKILGFSPFPLRRPKTMRLIISYIFLDSFYIFITVVGQLWVAANYNETQDKYLNTTKSYVTEFTTGLLSVLILVNYLSSLLLTFFLQKKIQKLVYMIDRGDKCMKNLGIDINHSFECKISVLYIIITFVESVVIITITQIALILNDFPYEKAERVVSYFMSTFSFTTFVGHMILILLALYVRFKKLNQFFKNRFILRNKSSTTIQENSTVNVVDQMEVLRKITITHDCLNDIINQINVCYAFQILIYMISIFVYTIQSCFEVYRTLSLSEIYSRKREVYVYIDITWIIYYNLFLSGVVIVSSCIKKEGKNTAALVHKAINLQRNPKVTEKMRIFSQQLGHRQPIVTCGLFPFDWSLFYSSIGLCVTYLTIMIQLDSSYNSTQNTTLPVSWNNSSGASGAGNSM</sequence>
<dbReference type="GO" id="GO:0043025">
    <property type="term" value="C:neuronal cell body"/>
    <property type="evidence" value="ECO:0007669"/>
    <property type="project" value="TreeGrafter"/>
</dbReference>
<evidence type="ECO:0000313" key="9">
    <source>
        <dbReference type="EnsemblMetazoa" id="PPAI013219-PF"/>
    </source>
</evidence>
<keyword evidence="4 8" id="KW-1133">Transmembrane helix</keyword>
<dbReference type="InterPro" id="IPR013604">
    <property type="entry name" value="7TM_chemorcpt"/>
</dbReference>
<keyword evidence="7 8" id="KW-0807">Transducer</keyword>
<comment type="subcellular location">
    <subcellularLocation>
        <location evidence="1 8">Cell membrane</location>
        <topology evidence="1 8">Multi-pass membrane protein</topology>
    </subcellularLocation>
</comment>
<evidence type="ECO:0000256" key="4">
    <source>
        <dbReference type="ARBA" id="ARBA00022989"/>
    </source>
</evidence>
<keyword evidence="5 8" id="KW-0472">Membrane</keyword>
<keyword evidence="10" id="KW-1185">Reference proteome</keyword>
<evidence type="ECO:0000313" key="10">
    <source>
        <dbReference type="Proteomes" id="UP000092462"/>
    </source>
</evidence>
<accession>A0A3F2ZEG4</accession>
<dbReference type="GO" id="GO:0008049">
    <property type="term" value="P:male courtship behavior"/>
    <property type="evidence" value="ECO:0007669"/>
    <property type="project" value="TreeGrafter"/>
</dbReference>
<keyword evidence="2 8" id="KW-1003">Cell membrane</keyword>
<dbReference type="GO" id="GO:0030424">
    <property type="term" value="C:axon"/>
    <property type="evidence" value="ECO:0007669"/>
    <property type="project" value="TreeGrafter"/>
</dbReference>
<dbReference type="EnsemblMetazoa" id="PPAI013219-RF">
    <property type="protein sequence ID" value="PPAI013219-PF"/>
    <property type="gene ID" value="PPAI013219"/>
</dbReference>
<evidence type="ECO:0000256" key="7">
    <source>
        <dbReference type="ARBA" id="ARBA00023224"/>
    </source>
</evidence>
<dbReference type="EMBL" id="AJVK01020694">
    <property type="status" value="NOT_ANNOTATED_CDS"/>
    <property type="molecule type" value="Genomic_DNA"/>
</dbReference>
<comment type="function">
    <text evidence="8">Gustatory receptor which mediates acceptance or avoidance behavior, depending on its substrates.</text>
</comment>
<dbReference type="VEuPathDB" id="VectorBase:PPAPM1_011506"/>
<keyword evidence="6 8" id="KW-0675">Receptor</keyword>
<feature type="transmembrane region" description="Helical" evidence="8">
    <location>
        <begin position="45"/>
        <end position="65"/>
    </location>
</feature>
<evidence type="ECO:0000256" key="3">
    <source>
        <dbReference type="ARBA" id="ARBA00022692"/>
    </source>
</evidence>
<dbReference type="Pfam" id="PF08395">
    <property type="entry name" value="7tm_7"/>
    <property type="match status" value="1"/>
</dbReference>
<evidence type="ECO:0000256" key="2">
    <source>
        <dbReference type="ARBA" id="ARBA00022475"/>
    </source>
</evidence>
<dbReference type="GO" id="GO:0007635">
    <property type="term" value="P:chemosensory behavior"/>
    <property type="evidence" value="ECO:0007669"/>
    <property type="project" value="TreeGrafter"/>
</dbReference>
<dbReference type="GO" id="GO:0005886">
    <property type="term" value="C:plasma membrane"/>
    <property type="evidence" value="ECO:0007669"/>
    <property type="project" value="UniProtKB-SubCell"/>
</dbReference>
<organism evidence="9 10">
    <name type="scientific">Phlebotomus papatasi</name>
    <name type="common">Sandfly</name>
    <dbReference type="NCBI Taxonomy" id="29031"/>
    <lineage>
        <taxon>Eukaryota</taxon>
        <taxon>Metazoa</taxon>
        <taxon>Ecdysozoa</taxon>
        <taxon>Arthropoda</taxon>
        <taxon>Hexapoda</taxon>
        <taxon>Insecta</taxon>
        <taxon>Pterygota</taxon>
        <taxon>Neoptera</taxon>
        <taxon>Endopterygota</taxon>
        <taxon>Diptera</taxon>
        <taxon>Nematocera</taxon>
        <taxon>Psychodoidea</taxon>
        <taxon>Psychodidae</taxon>
        <taxon>Phlebotomus</taxon>
        <taxon>Phlebotomus</taxon>
    </lineage>
</organism>
<dbReference type="Proteomes" id="UP000092462">
    <property type="component" value="Unassembled WGS sequence"/>
</dbReference>